<evidence type="ECO:0000313" key="2">
    <source>
        <dbReference type="Proteomes" id="UP001575105"/>
    </source>
</evidence>
<keyword evidence="2" id="KW-1185">Reference proteome</keyword>
<name>A0ABV4U742_9BACT</name>
<comment type="caution">
    <text evidence="1">The sequence shown here is derived from an EMBL/GenBank/DDBJ whole genome shotgun (WGS) entry which is preliminary data.</text>
</comment>
<evidence type="ECO:0008006" key="3">
    <source>
        <dbReference type="Google" id="ProtNLM"/>
    </source>
</evidence>
<proteinExistence type="predicted"/>
<sequence>MPQSRGRRILLAVASGTLLVLACLLVARVMLTPTMPAPDSADANDVVAFMASDQFTQLSSQQRERYVRDLSNRYLRMTKEQRAEFDEQWLSVRGSTALRRQVEAQMAVTVLRSVSTRYFDLPEADRGPFLDRVIMMLEFSDSPMQREFHRWVDNQPIQQSINRGRDHMAGEMQRFRQDLLATTNAEERSQFYDFAGDLLDRARQRR</sequence>
<evidence type="ECO:0000313" key="1">
    <source>
        <dbReference type="EMBL" id="MFA9479417.1"/>
    </source>
</evidence>
<organism evidence="1 2">
    <name type="scientific">Natronomicrosphaera hydrolytica</name>
    <dbReference type="NCBI Taxonomy" id="3242702"/>
    <lineage>
        <taxon>Bacteria</taxon>
        <taxon>Pseudomonadati</taxon>
        <taxon>Planctomycetota</taxon>
        <taxon>Phycisphaerae</taxon>
        <taxon>Phycisphaerales</taxon>
        <taxon>Phycisphaeraceae</taxon>
        <taxon>Natronomicrosphaera</taxon>
    </lineage>
</organism>
<reference evidence="1 2" key="1">
    <citation type="submission" date="2024-08" db="EMBL/GenBank/DDBJ databases">
        <title>Whole-genome sequencing of halo(alkali)philic microorganisms from hypersaline lakes.</title>
        <authorList>
            <person name="Sorokin D.Y."/>
            <person name="Merkel A.Y."/>
            <person name="Messina E."/>
            <person name="Yakimov M."/>
        </authorList>
    </citation>
    <scope>NUCLEOTIDE SEQUENCE [LARGE SCALE GENOMIC DNA]</scope>
    <source>
        <strain evidence="1 2">AB-hyl4</strain>
    </source>
</reference>
<protein>
    <recommendedName>
        <fullName evidence="3">DUF3106 domain-containing protein</fullName>
    </recommendedName>
</protein>
<dbReference type="EMBL" id="JBGUBD010000008">
    <property type="protein sequence ID" value="MFA9479417.1"/>
    <property type="molecule type" value="Genomic_DNA"/>
</dbReference>
<accession>A0ABV4U742</accession>
<dbReference type="RefSeq" id="WP_425346336.1">
    <property type="nucleotide sequence ID" value="NZ_JBGUBD010000008.1"/>
</dbReference>
<dbReference type="PROSITE" id="PS51257">
    <property type="entry name" value="PROKAR_LIPOPROTEIN"/>
    <property type="match status" value="1"/>
</dbReference>
<gene>
    <name evidence="1" type="ORF">ACERK3_14095</name>
</gene>
<dbReference type="Proteomes" id="UP001575105">
    <property type="component" value="Unassembled WGS sequence"/>
</dbReference>